<evidence type="ECO:0000313" key="3">
    <source>
        <dbReference type="Proteomes" id="UP000253495"/>
    </source>
</evidence>
<gene>
    <name evidence="2" type="ORF">DFQ14_10689</name>
</gene>
<dbReference type="AlphaFoldDB" id="A0A368VPF5"/>
<feature type="signal peptide" evidence="1">
    <location>
        <begin position="1"/>
        <end position="18"/>
    </location>
</feature>
<protein>
    <submittedName>
        <fullName evidence="2">Uncharacterized protein DUF2771</fullName>
    </submittedName>
</protein>
<evidence type="ECO:0000256" key="1">
    <source>
        <dbReference type="SAM" id="SignalP"/>
    </source>
</evidence>
<keyword evidence="3" id="KW-1185">Reference proteome</keyword>
<accession>A0A368VPF5</accession>
<feature type="chain" id="PRO_5016984214" evidence="1">
    <location>
        <begin position="19"/>
        <end position="161"/>
    </location>
</feature>
<proteinExistence type="predicted"/>
<comment type="caution">
    <text evidence="2">The sequence shown here is derived from an EMBL/GenBank/DDBJ whole genome shotgun (WGS) entry which is preliminary data.</text>
</comment>
<name>A0A368VPF5_9ACTN</name>
<keyword evidence="1" id="KW-0732">Signal</keyword>
<dbReference type="InterPro" id="IPR024495">
    <property type="entry name" value="DUF2771"/>
</dbReference>
<dbReference type="Proteomes" id="UP000253495">
    <property type="component" value="Unassembled WGS sequence"/>
</dbReference>
<dbReference type="Pfam" id="PF10969">
    <property type="entry name" value="DUF2771"/>
    <property type="match status" value="1"/>
</dbReference>
<organism evidence="2 3">
    <name type="scientific">Halopolyspora algeriensis</name>
    <dbReference type="NCBI Taxonomy" id="1500506"/>
    <lineage>
        <taxon>Bacteria</taxon>
        <taxon>Bacillati</taxon>
        <taxon>Actinomycetota</taxon>
        <taxon>Actinomycetes</taxon>
        <taxon>Actinomycetes incertae sedis</taxon>
        <taxon>Halopolyspora</taxon>
    </lineage>
</organism>
<sequence>MSLLAVAGIALAGCSAPASPQVTFYSHGDSVRAAPVRHCDRLGRNCSEPNPEAVVNLTVPPGAPLQISVSEEISSAPWQVAFRYRTADGRQEAGRSTVFEAGQRHAYTLRPPGNGEPGSAQLEYVEVQRYAAPVLAAEGGIRFTIGGSWALNAHPAPPARS</sequence>
<reference evidence="2 3" key="1">
    <citation type="submission" date="2018-07" db="EMBL/GenBank/DDBJ databases">
        <title>Genomic Encyclopedia of Type Strains, Phase III (KMG-III): the genomes of soil and plant-associated and newly described type strains.</title>
        <authorList>
            <person name="Whitman W."/>
        </authorList>
    </citation>
    <scope>NUCLEOTIDE SEQUENCE [LARGE SCALE GENOMIC DNA]</scope>
    <source>
        <strain evidence="2 3">CECT 8575</strain>
    </source>
</reference>
<evidence type="ECO:0000313" key="2">
    <source>
        <dbReference type="EMBL" id="RCW43611.1"/>
    </source>
</evidence>
<dbReference type="EMBL" id="QPJC01000006">
    <property type="protein sequence ID" value="RCW43611.1"/>
    <property type="molecule type" value="Genomic_DNA"/>
</dbReference>